<dbReference type="Gene3D" id="2.40.440.10">
    <property type="entry name" value="L,D-transpeptidase catalytic domain-like"/>
    <property type="match status" value="1"/>
</dbReference>
<dbReference type="Proteomes" id="UP000322981">
    <property type="component" value="Unassembled WGS sequence"/>
</dbReference>
<evidence type="ECO:0000256" key="7">
    <source>
        <dbReference type="PROSITE-ProRule" id="PRU01373"/>
    </source>
</evidence>
<dbReference type="InterPro" id="IPR052905">
    <property type="entry name" value="LD-transpeptidase_YkuD-like"/>
</dbReference>
<keyword evidence="6 7" id="KW-0961">Cell wall biogenesis/degradation</keyword>
<dbReference type="InterPro" id="IPR038063">
    <property type="entry name" value="Transpep_catalytic_dom"/>
</dbReference>
<dbReference type="InterPro" id="IPR002477">
    <property type="entry name" value="Peptidoglycan-bd-like"/>
</dbReference>
<dbReference type="UniPathway" id="UPA00219"/>
<dbReference type="GO" id="GO:0008360">
    <property type="term" value="P:regulation of cell shape"/>
    <property type="evidence" value="ECO:0007669"/>
    <property type="project" value="UniProtKB-UniRule"/>
</dbReference>
<reference evidence="9 10" key="1">
    <citation type="submission" date="2019-09" db="EMBL/GenBank/DDBJ databases">
        <title>Whole-genome sequence of the purple sulfur bacterium Thiohalocapsa marina DSM 19078.</title>
        <authorList>
            <person name="Kyndt J.A."/>
            <person name="Meyer T.E."/>
        </authorList>
    </citation>
    <scope>NUCLEOTIDE SEQUENCE [LARGE SCALE GENOMIC DNA]</scope>
    <source>
        <strain evidence="9 10">DSM 19078</strain>
    </source>
</reference>
<dbReference type="CDD" id="cd16913">
    <property type="entry name" value="YkuD_like"/>
    <property type="match status" value="1"/>
</dbReference>
<evidence type="ECO:0000256" key="5">
    <source>
        <dbReference type="ARBA" id="ARBA00022984"/>
    </source>
</evidence>
<dbReference type="InterPro" id="IPR005490">
    <property type="entry name" value="LD_TPept_cat_dom"/>
</dbReference>
<evidence type="ECO:0000313" key="9">
    <source>
        <dbReference type="EMBL" id="KAA6181711.1"/>
    </source>
</evidence>
<dbReference type="GO" id="GO:0071555">
    <property type="term" value="P:cell wall organization"/>
    <property type="evidence" value="ECO:0007669"/>
    <property type="project" value="UniProtKB-UniRule"/>
</dbReference>
<evidence type="ECO:0000256" key="2">
    <source>
        <dbReference type="ARBA" id="ARBA00005992"/>
    </source>
</evidence>
<dbReference type="PANTHER" id="PTHR41533:SF2">
    <property type="entry name" value="BLR7131 PROTEIN"/>
    <property type="match status" value="1"/>
</dbReference>
<dbReference type="SUPFAM" id="SSF47090">
    <property type="entry name" value="PGBD-like"/>
    <property type="match status" value="1"/>
</dbReference>
<evidence type="ECO:0000256" key="1">
    <source>
        <dbReference type="ARBA" id="ARBA00004752"/>
    </source>
</evidence>
<accession>A0A5M8FF95</accession>
<name>A0A5M8FF95_9GAMM</name>
<keyword evidence="3" id="KW-0808">Transferase</keyword>
<organism evidence="9 10">
    <name type="scientific">Thiohalocapsa marina</name>
    <dbReference type="NCBI Taxonomy" id="424902"/>
    <lineage>
        <taxon>Bacteria</taxon>
        <taxon>Pseudomonadati</taxon>
        <taxon>Pseudomonadota</taxon>
        <taxon>Gammaproteobacteria</taxon>
        <taxon>Chromatiales</taxon>
        <taxon>Chromatiaceae</taxon>
        <taxon>Thiohalocapsa</taxon>
    </lineage>
</organism>
<dbReference type="InterPro" id="IPR045380">
    <property type="entry name" value="LD_TPept_scaffold_dom"/>
</dbReference>
<comment type="similarity">
    <text evidence="2">Belongs to the YkuD family.</text>
</comment>
<dbReference type="Pfam" id="PF20142">
    <property type="entry name" value="Scaffold"/>
    <property type="match status" value="1"/>
</dbReference>
<keyword evidence="4 7" id="KW-0133">Cell shape</keyword>
<dbReference type="GO" id="GO:0009252">
    <property type="term" value="P:peptidoglycan biosynthetic process"/>
    <property type="evidence" value="ECO:0007669"/>
    <property type="project" value="UniProtKB-UniPathway"/>
</dbReference>
<evidence type="ECO:0000256" key="6">
    <source>
        <dbReference type="ARBA" id="ARBA00023316"/>
    </source>
</evidence>
<comment type="caution">
    <text evidence="9">The sequence shown here is derived from an EMBL/GenBank/DDBJ whole genome shotgun (WGS) entry which is preliminary data.</text>
</comment>
<feature type="active site" description="Nucleophile" evidence="7">
    <location>
        <position position="443"/>
    </location>
</feature>
<protein>
    <submittedName>
        <fullName evidence="9">L,D-transpeptidase family protein</fullName>
    </submittedName>
</protein>
<dbReference type="InterPro" id="IPR036366">
    <property type="entry name" value="PGBDSf"/>
</dbReference>
<dbReference type="AlphaFoldDB" id="A0A5M8FF95"/>
<dbReference type="EMBL" id="VWXX01000064">
    <property type="protein sequence ID" value="KAA6181711.1"/>
    <property type="molecule type" value="Genomic_DNA"/>
</dbReference>
<evidence type="ECO:0000256" key="4">
    <source>
        <dbReference type="ARBA" id="ARBA00022960"/>
    </source>
</evidence>
<dbReference type="PROSITE" id="PS52029">
    <property type="entry name" value="LD_TPASE"/>
    <property type="match status" value="1"/>
</dbReference>
<keyword evidence="5 7" id="KW-0573">Peptidoglycan synthesis</keyword>
<dbReference type="Pfam" id="PF03734">
    <property type="entry name" value="YkuD"/>
    <property type="match status" value="1"/>
</dbReference>
<feature type="active site" description="Proton donor/acceptor" evidence="7">
    <location>
        <position position="424"/>
    </location>
</feature>
<dbReference type="GO" id="GO:0004180">
    <property type="term" value="F:carboxypeptidase activity"/>
    <property type="evidence" value="ECO:0007669"/>
    <property type="project" value="UniProtKB-ARBA"/>
</dbReference>
<dbReference type="InterPro" id="IPR036365">
    <property type="entry name" value="PGBD-like_sf"/>
</dbReference>
<keyword evidence="10" id="KW-1185">Reference proteome</keyword>
<dbReference type="GO" id="GO:0016740">
    <property type="term" value="F:transferase activity"/>
    <property type="evidence" value="ECO:0007669"/>
    <property type="project" value="UniProtKB-KW"/>
</dbReference>
<dbReference type="Pfam" id="PF01471">
    <property type="entry name" value="PG_binding_1"/>
    <property type="match status" value="1"/>
</dbReference>
<dbReference type="OrthoDB" id="9778545at2"/>
<dbReference type="SUPFAM" id="SSF141523">
    <property type="entry name" value="L,D-transpeptidase catalytic domain-like"/>
    <property type="match status" value="1"/>
</dbReference>
<sequence>MRGRWLFGLAVVVLSLALSLPAVGDELLRQEVEHLESAKTPTVSGVPLFSGRLLGEVYRERAYRAAWDQARAEALQKIARRSIAHGFVPDDFHATAIARIIDAGQLDAGTAASARAAAEILLSDSLLRYIHHRRFGKYSGRQIDPDWIFVDRADAEALKSDMQAVLASPDLASALTKRLPNPSFYQHLKSGYRRYLQLADAYPDGWEPIASGTPLRPGMRDARVPLIRQRLVLTEDYPATAPADAEVYDEPLADAIRQLQARSGLAEDGVVGPNTLWALNLPISDRLRSIRANLERMRWLYNELSDDFLLVDVAGFRLHLIRDGQTIWTTPIIVGTAETQTPMFRDAVEHIVFNPTWAVPSSIQKTMQHTSDQFRVIDRSTGRAVSGVDGRDYKRYRLVQAAGPDNALGQVKFMFPNRHAIYLHDTPAKHLFGRSARTYSHGCIRVREPLTLAELLLGKHGWSRDAIDGVVAKARTRDVQLDEHLPVLLYYLTAMADDQGRVGFRRDVYGRDLSLFAALDGPAHQDRITFPQPDSGLQAAVSDAEP</sequence>
<comment type="pathway">
    <text evidence="1 7">Cell wall biogenesis; peptidoglycan biosynthesis.</text>
</comment>
<gene>
    <name evidence="9" type="ORF">F2Q65_18960</name>
</gene>
<evidence type="ECO:0000259" key="8">
    <source>
        <dbReference type="PROSITE" id="PS52029"/>
    </source>
</evidence>
<feature type="domain" description="L,D-TPase catalytic" evidence="8">
    <location>
        <begin position="307"/>
        <end position="467"/>
    </location>
</feature>
<dbReference type="PANTHER" id="PTHR41533">
    <property type="entry name" value="L,D-TRANSPEPTIDASE HI_1667-RELATED"/>
    <property type="match status" value="1"/>
</dbReference>
<evidence type="ECO:0000313" key="10">
    <source>
        <dbReference type="Proteomes" id="UP000322981"/>
    </source>
</evidence>
<proteinExistence type="inferred from homology"/>
<dbReference type="Gene3D" id="1.10.101.10">
    <property type="entry name" value="PGBD-like superfamily/PGBD"/>
    <property type="match status" value="1"/>
</dbReference>
<evidence type="ECO:0000256" key="3">
    <source>
        <dbReference type="ARBA" id="ARBA00022679"/>
    </source>
</evidence>